<dbReference type="KEGG" id="epl:P4G45_09595"/>
<dbReference type="FunFam" id="1.10.10.10:FF:000001">
    <property type="entry name" value="LysR family transcriptional regulator"/>
    <property type="match status" value="1"/>
</dbReference>
<dbReference type="GO" id="GO:0003700">
    <property type="term" value="F:DNA-binding transcription factor activity"/>
    <property type="evidence" value="ECO:0007669"/>
    <property type="project" value="InterPro"/>
</dbReference>
<dbReference type="SUPFAM" id="SSF53850">
    <property type="entry name" value="Periplasmic binding protein-like II"/>
    <property type="match status" value="1"/>
</dbReference>
<dbReference type="EMBL" id="CP121194">
    <property type="protein sequence ID" value="XBH08750.1"/>
    <property type="molecule type" value="Genomic_DNA"/>
</dbReference>
<organism evidence="6">
    <name type="scientific">Edaphobacter paludis</name>
    <dbReference type="NCBI Taxonomy" id="3035702"/>
    <lineage>
        <taxon>Bacteria</taxon>
        <taxon>Pseudomonadati</taxon>
        <taxon>Acidobacteriota</taxon>
        <taxon>Terriglobia</taxon>
        <taxon>Terriglobales</taxon>
        <taxon>Acidobacteriaceae</taxon>
        <taxon>Edaphobacter</taxon>
    </lineage>
</organism>
<sequence length="311" mass="34398">MADLDTKWLRAAVVLADELNFCRAAQKLHIGQSTLTKQIHALENFLGLTLFVRDSRKVSLTPAGEKFVPEARIALLHTERAIQIAREADRDCEITLHIGKSPYTDPYLLSNLLSFRLPLFPNLKIKLCSKLAADLSHDLLNGTLDMAFLTGMPETPRISAATVSDQPFFVAMLEDDDLALNPEVDHSHLAGVSCILFERHVHPTLYDALCKAAKPATKPGTSIHHVMTAEDASQFVLRGLGVAVLTQAGAWRIARNGITIRPLCIAGLRLETRLACRSDSQGRVVSEFLRGFVRRLKERTNAKQLRLGLAH</sequence>
<dbReference type="PROSITE" id="PS50931">
    <property type="entry name" value="HTH_LYSR"/>
    <property type="match status" value="1"/>
</dbReference>
<dbReference type="AlphaFoldDB" id="A0AAU7CUX3"/>
<dbReference type="PANTHER" id="PTHR30346">
    <property type="entry name" value="TRANSCRIPTIONAL DUAL REGULATOR HCAR-RELATED"/>
    <property type="match status" value="1"/>
</dbReference>
<accession>A0AAU7CUX3</accession>
<evidence type="ECO:0000256" key="2">
    <source>
        <dbReference type="ARBA" id="ARBA00023015"/>
    </source>
</evidence>
<protein>
    <submittedName>
        <fullName evidence="6">LysR family transcriptional regulator</fullName>
    </submittedName>
</protein>
<comment type="similarity">
    <text evidence="1">Belongs to the LysR transcriptional regulatory family.</text>
</comment>
<reference evidence="6" key="1">
    <citation type="submission" date="2023-03" db="EMBL/GenBank/DDBJ databases">
        <title>Edaphobacter sp.</title>
        <authorList>
            <person name="Huber K.J."/>
            <person name="Papendorf J."/>
            <person name="Pilke C."/>
            <person name="Bunk B."/>
            <person name="Sproeer C."/>
            <person name="Pester M."/>
        </authorList>
    </citation>
    <scope>NUCLEOTIDE SEQUENCE</scope>
    <source>
        <strain evidence="6">DSM 109919</strain>
    </source>
</reference>
<evidence type="ECO:0000256" key="1">
    <source>
        <dbReference type="ARBA" id="ARBA00009437"/>
    </source>
</evidence>
<keyword evidence="2" id="KW-0805">Transcription regulation</keyword>
<keyword evidence="4" id="KW-0804">Transcription</keyword>
<dbReference type="Pfam" id="PF03466">
    <property type="entry name" value="LysR_substrate"/>
    <property type="match status" value="1"/>
</dbReference>
<evidence type="ECO:0000259" key="5">
    <source>
        <dbReference type="PROSITE" id="PS50931"/>
    </source>
</evidence>
<proteinExistence type="inferred from homology"/>
<dbReference type="RefSeq" id="WP_348266260.1">
    <property type="nucleotide sequence ID" value="NZ_CP121194.1"/>
</dbReference>
<dbReference type="Gene3D" id="3.40.190.10">
    <property type="entry name" value="Periplasmic binding protein-like II"/>
    <property type="match status" value="2"/>
</dbReference>
<dbReference type="SUPFAM" id="SSF46785">
    <property type="entry name" value="Winged helix' DNA-binding domain"/>
    <property type="match status" value="1"/>
</dbReference>
<name>A0AAU7CUX3_9BACT</name>
<dbReference type="InterPro" id="IPR005119">
    <property type="entry name" value="LysR_subst-bd"/>
</dbReference>
<dbReference type="InterPro" id="IPR036388">
    <property type="entry name" value="WH-like_DNA-bd_sf"/>
</dbReference>
<dbReference type="GO" id="GO:0032993">
    <property type="term" value="C:protein-DNA complex"/>
    <property type="evidence" value="ECO:0007669"/>
    <property type="project" value="TreeGrafter"/>
</dbReference>
<dbReference type="InterPro" id="IPR000847">
    <property type="entry name" value="LysR_HTH_N"/>
</dbReference>
<evidence type="ECO:0000256" key="4">
    <source>
        <dbReference type="ARBA" id="ARBA00023163"/>
    </source>
</evidence>
<gene>
    <name evidence="6" type="ORF">P4G45_09595</name>
</gene>
<dbReference type="Pfam" id="PF00126">
    <property type="entry name" value="HTH_1"/>
    <property type="match status" value="1"/>
</dbReference>
<dbReference type="GO" id="GO:0003677">
    <property type="term" value="F:DNA binding"/>
    <property type="evidence" value="ECO:0007669"/>
    <property type="project" value="UniProtKB-KW"/>
</dbReference>
<dbReference type="PANTHER" id="PTHR30346:SF28">
    <property type="entry name" value="HTH-TYPE TRANSCRIPTIONAL REGULATOR CYNR"/>
    <property type="match status" value="1"/>
</dbReference>
<evidence type="ECO:0000256" key="3">
    <source>
        <dbReference type="ARBA" id="ARBA00023125"/>
    </source>
</evidence>
<evidence type="ECO:0000313" key="6">
    <source>
        <dbReference type="EMBL" id="XBH08750.1"/>
    </source>
</evidence>
<dbReference type="InterPro" id="IPR036390">
    <property type="entry name" value="WH_DNA-bd_sf"/>
</dbReference>
<dbReference type="Gene3D" id="1.10.10.10">
    <property type="entry name" value="Winged helix-like DNA-binding domain superfamily/Winged helix DNA-binding domain"/>
    <property type="match status" value="1"/>
</dbReference>
<feature type="domain" description="HTH lysR-type" evidence="5">
    <location>
        <begin position="4"/>
        <end position="61"/>
    </location>
</feature>
<keyword evidence="3" id="KW-0238">DNA-binding</keyword>
<dbReference type="PRINTS" id="PR00039">
    <property type="entry name" value="HTHLYSR"/>
</dbReference>